<proteinExistence type="predicted"/>
<gene>
    <name evidence="3" type="ORF">H8E29_02885</name>
</gene>
<accession>A0A8J6NJU7</accession>
<evidence type="ECO:0000259" key="2">
    <source>
        <dbReference type="Pfam" id="PF01575"/>
    </source>
</evidence>
<dbReference type="InterPro" id="IPR050965">
    <property type="entry name" value="UPF0336/Enoyl-CoA_hydratase"/>
</dbReference>
<dbReference type="Pfam" id="PF01575">
    <property type="entry name" value="MaoC_dehydratas"/>
    <property type="match status" value="1"/>
</dbReference>
<keyword evidence="1" id="KW-0456">Lyase</keyword>
<dbReference type="EMBL" id="JACNJN010000053">
    <property type="protein sequence ID" value="MBC8334186.1"/>
    <property type="molecule type" value="Genomic_DNA"/>
</dbReference>
<dbReference type="InterPro" id="IPR002539">
    <property type="entry name" value="MaoC-like_dom"/>
</dbReference>
<dbReference type="GO" id="GO:0006633">
    <property type="term" value="P:fatty acid biosynthetic process"/>
    <property type="evidence" value="ECO:0007669"/>
    <property type="project" value="TreeGrafter"/>
</dbReference>
<reference evidence="3 4" key="1">
    <citation type="submission" date="2020-08" db="EMBL/GenBank/DDBJ databases">
        <title>Bridging the membrane lipid divide: bacteria of the FCB group superphylum have the potential to synthesize archaeal ether lipids.</title>
        <authorList>
            <person name="Villanueva L."/>
            <person name="Von Meijenfeldt F.A.B."/>
            <person name="Westbye A.B."/>
            <person name="Yadav S."/>
            <person name="Hopmans E.C."/>
            <person name="Dutilh B.E."/>
            <person name="Sinninghe Damste J.S."/>
        </authorList>
    </citation>
    <scope>NUCLEOTIDE SEQUENCE [LARGE SCALE GENOMIC DNA]</scope>
    <source>
        <strain evidence="3">NIOZ-UU36</strain>
    </source>
</reference>
<protein>
    <submittedName>
        <fullName evidence="3">MaoC family dehydratase</fullName>
    </submittedName>
</protein>
<dbReference type="InterPro" id="IPR029069">
    <property type="entry name" value="HotDog_dom_sf"/>
</dbReference>
<dbReference type="Proteomes" id="UP000614469">
    <property type="component" value="Unassembled WGS sequence"/>
</dbReference>
<dbReference type="FunFam" id="3.10.129.10:FF:000042">
    <property type="entry name" value="MaoC domain protein dehydratase"/>
    <property type="match status" value="1"/>
</dbReference>
<organism evidence="3 4">
    <name type="scientific">Candidatus Desulfolinea nitratireducens</name>
    <dbReference type="NCBI Taxonomy" id="2841698"/>
    <lineage>
        <taxon>Bacteria</taxon>
        <taxon>Bacillati</taxon>
        <taxon>Chloroflexota</taxon>
        <taxon>Anaerolineae</taxon>
        <taxon>Anaerolineales</taxon>
        <taxon>Anaerolineales incertae sedis</taxon>
        <taxon>Candidatus Desulfolinea</taxon>
    </lineage>
</organism>
<evidence type="ECO:0000313" key="4">
    <source>
        <dbReference type="Proteomes" id="UP000614469"/>
    </source>
</evidence>
<dbReference type="AlphaFoldDB" id="A0A8J6NJU7"/>
<evidence type="ECO:0000256" key="1">
    <source>
        <dbReference type="ARBA" id="ARBA00023239"/>
    </source>
</evidence>
<comment type="caution">
    <text evidence="3">The sequence shown here is derived from an EMBL/GenBank/DDBJ whole genome shotgun (WGS) entry which is preliminary data.</text>
</comment>
<sequence>MQFYYKEKTMIKVGDNASLTKTFSDQDVRSFAEISGDKNPVHLDDEFAAQTQFKKRLVHGILTAGLISAVLGTELPGPGSIYISQSINFRAPVFIGDTITATATVVKMREGKPIVTLETVCKNQDEVVVLKGEAVLLAP</sequence>
<evidence type="ECO:0000313" key="3">
    <source>
        <dbReference type="EMBL" id="MBC8334186.1"/>
    </source>
</evidence>
<feature type="domain" description="MaoC-like" evidence="2">
    <location>
        <begin position="18"/>
        <end position="119"/>
    </location>
</feature>
<dbReference type="Gene3D" id="3.10.129.10">
    <property type="entry name" value="Hotdog Thioesterase"/>
    <property type="match status" value="1"/>
</dbReference>
<dbReference type="PANTHER" id="PTHR43437">
    <property type="entry name" value="HYDROXYACYL-THIOESTER DEHYDRATASE TYPE 2, MITOCHONDRIAL-RELATED"/>
    <property type="match status" value="1"/>
</dbReference>
<dbReference type="GO" id="GO:0019171">
    <property type="term" value="F:(3R)-hydroxyacyl-[acyl-carrier-protein] dehydratase activity"/>
    <property type="evidence" value="ECO:0007669"/>
    <property type="project" value="TreeGrafter"/>
</dbReference>
<dbReference type="PANTHER" id="PTHR43437:SF3">
    <property type="entry name" value="HYDROXYACYL-THIOESTER DEHYDRATASE TYPE 2, MITOCHONDRIAL"/>
    <property type="match status" value="1"/>
</dbReference>
<dbReference type="SUPFAM" id="SSF54637">
    <property type="entry name" value="Thioesterase/thiol ester dehydrase-isomerase"/>
    <property type="match status" value="1"/>
</dbReference>
<name>A0A8J6NJU7_9CHLR</name>
<dbReference type="CDD" id="cd03449">
    <property type="entry name" value="R_hydratase"/>
    <property type="match status" value="1"/>
</dbReference>